<dbReference type="Pfam" id="PF08281">
    <property type="entry name" value="Sigma70_r4_2"/>
    <property type="match status" value="1"/>
</dbReference>
<proteinExistence type="inferred from homology"/>
<feature type="domain" description="RNA polymerase sigma factor 70 region 4 type 2" evidence="6">
    <location>
        <begin position="112"/>
        <end position="159"/>
    </location>
</feature>
<dbReference type="PANTHER" id="PTHR43133">
    <property type="entry name" value="RNA POLYMERASE ECF-TYPE SIGMA FACTO"/>
    <property type="match status" value="1"/>
</dbReference>
<dbReference type="InterPro" id="IPR013324">
    <property type="entry name" value="RNA_pol_sigma_r3/r4-like"/>
</dbReference>
<evidence type="ECO:0000259" key="6">
    <source>
        <dbReference type="Pfam" id="PF08281"/>
    </source>
</evidence>
<name>A0ABQ1QE28_9BACI</name>
<dbReference type="NCBIfam" id="TIGR02937">
    <property type="entry name" value="sigma70-ECF"/>
    <property type="match status" value="1"/>
</dbReference>
<evidence type="ECO:0000256" key="4">
    <source>
        <dbReference type="ARBA" id="ARBA00023163"/>
    </source>
</evidence>
<sequence length="177" mass="20764">MNIIKEVKRARKGNKASFEMLIREYKTTMYRVSKTILKQEEDCADAIQEAILKAFHSIKTLKEPKYFKTWLLRIVMNECYTIIRKQKKVIQLDQVPESSSLEEGYSKIETKELLYSLSEEDASVLKLFYIKDLPIKEIAEVMDIPENTLKTKLRRAKKRAQLQVKEEGLQWKSGNNS</sequence>
<reference evidence="8" key="1">
    <citation type="journal article" date="2019" name="Int. J. Syst. Evol. Microbiol.">
        <title>The Global Catalogue of Microorganisms (GCM) 10K type strain sequencing project: providing services to taxonomists for standard genome sequencing and annotation.</title>
        <authorList>
            <consortium name="The Broad Institute Genomics Platform"/>
            <consortium name="The Broad Institute Genome Sequencing Center for Infectious Disease"/>
            <person name="Wu L."/>
            <person name="Ma J."/>
        </authorList>
    </citation>
    <scope>NUCLEOTIDE SEQUENCE [LARGE SCALE GENOMIC DNA]</scope>
    <source>
        <strain evidence="8">CGMCC 1.15353</strain>
    </source>
</reference>
<dbReference type="CDD" id="cd06171">
    <property type="entry name" value="Sigma70_r4"/>
    <property type="match status" value="1"/>
</dbReference>
<dbReference type="Gene3D" id="1.10.10.10">
    <property type="entry name" value="Winged helix-like DNA-binding domain superfamily/Winged helix DNA-binding domain"/>
    <property type="match status" value="1"/>
</dbReference>
<evidence type="ECO:0000256" key="2">
    <source>
        <dbReference type="ARBA" id="ARBA00023015"/>
    </source>
</evidence>
<feature type="domain" description="RNA polymerase sigma-70 region 2" evidence="5">
    <location>
        <begin position="21"/>
        <end position="88"/>
    </location>
</feature>
<dbReference type="EMBL" id="BMIN01000020">
    <property type="protein sequence ID" value="GGD24527.1"/>
    <property type="molecule type" value="Genomic_DNA"/>
</dbReference>
<keyword evidence="8" id="KW-1185">Reference proteome</keyword>
<evidence type="ECO:0000256" key="1">
    <source>
        <dbReference type="ARBA" id="ARBA00010641"/>
    </source>
</evidence>
<dbReference type="SUPFAM" id="SSF88659">
    <property type="entry name" value="Sigma3 and sigma4 domains of RNA polymerase sigma factors"/>
    <property type="match status" value="1"/>
</dbReference>
<comment type="similarity">
    <text evidence="1">Belongs to the sigma-70 factor family. ECF subfamily.</text>
</comment>
<evidence type="ECO:0000313" key="7">
    <source>
        <dbReference type="EMBL" id="GGD24527.1"/>
    </source>
</evidence>
<organism evidence="7 8">
    <name type="scientific">Pontibacillus salipaludis</name>
    <dbReference type="NCBI Taxonomy" id="1697394"/>
    <lineage>
        <taxon>Bacteria</taxon>
        <taxon>Bacillati</taxon>
        <taxon>Bacillota</taxon>
        <taxon>Bacilli</taxon>
        <taxon>Bacillales</taxon>
        <taxon>Bacillaceae</taxon>
        <taxon>Pontibacillus</taxon>
    </lineage>
</organism>
<dbReference type="InterPro" id="IPR007627">
    <property type="entry name" value="RNA_pol_sigma70_r2"/>
</dbReference>
<dbReference type="SUPFAM" id="SSF88946">
    <property type="entry name" value="Sigma2 domain of RNA polymerase sigma factors"/>
    <property type="match status" value="1"/>
</dbReference>
<dbReference type="InterPro" id="IPR036388">
    <property type="entry name" value="WH-like_DNA-bd_sf"/>
</dbReference>
<dbReference type="InterPro" id="IPR013249">
    <property type="entry name" value="RNA_pol_sigma70_r4_t2"/>
</dbReference>
<keyword evidence="3" id="KW-0731">Sigma factor</keyword>
<evidence type="ECO:0000259" key="5">
    <source>
        <dbReference type="Pfam" id="PF04542"/>
    </source>
</evidence>
<keyword evidence="4" id="KW-0804">Transcription</keyword>
<dbReference type="InterPro" id="IPR013325">
    <property type="entry name" value="RNA_pol_sigma_r2"/>
</dbReference>
<dbReference type="PANTHER" id="PTHR43133:SF51">
    <property type="entry name" value="RNA POLYMERASE SIGMA FACTOR"/>
    <property type="match status" value="1"/>
</dbReference>
<accession>A0ABQ1QE28</accession>
<evidence type="ECO:0000256" key="3">
    <source>
        <dbReference type="ARBA" id="ARBA00023082"/>
    </source>
</evidence>
<dbReference type="Gene3D" id="1.10.1740.10">
    <property type="match status" value="1"/>
</dbReference>
<dbReference type="InterPro" id="IPR039425">
    <property type="entry name" value="RNA_pol_sigma-70-like"/>
</dbReference>
<comment type="caution">
    <text evidence="7">The sequence shown here is derived from an EMBL/GenBank/DDBJ whole genome shotgun (WGS) entry which is preliminary data.</text>
</comment>
<dbReference type="InterPro" id="IPR014284">
    <property type="entry name" value="RNA_pol_sigma-70_dom"/>
</dbReference>
<gene>
    <name evidence="7" type="ORF">GCM10011389_35430</name>
</gene>
<keyword evidence="2" id="KW-0805">Transcription regulation</keyword>
<dbReference type="Pfam" id="PF04542">
    <property type="entry name" value="Sigma70_r2"/>
    <property type="match status" value="1"/>
</dbReference>
<dbReference type="RefSeq" id="WP_188655705.1">
    <property type="nucleotide sequence ID" value="NZ_BMIN01000020.1"/>
</dbReference>
<protein>
    <submittedName>
        <fullName evidence="7">RNA polymerase subunit sigma-24</fullName>
    </submittedName>
</protein>
<dbReference type="Proteomes" id="UP000642571">
    <property type="component" value="Unassembled WGS sequence"/>
</dbReference>
<evidence type="ECO:0000313" key="8">
    <source>
        <dbReference type="Proteomes" id="UP000642571"/>
    </source>
</evidence>